<name>A0A4V2UUQ4_9BACL</name>
<dbReference type="Proteomes" id="UP000294937">
    <property type="component" value="Unassembled WGS sequence"/>
</dbReference>
<evidence type="ECO:0000313" key="3">
    <source>
        <dbReference type="Proteomes" id="UP000294937"/>
    </source>
</evidence>
<sequence length="51" mass="5886">MYKRFLYLSLAIIIALVTTPLLLNFLDPLSSQIFLLAVIAVHLLMSRKWKP</sequence>
<comment type="caution">
    <text evidence="2">The sequence shown here is derived from an EMBL/GenBank/DDBJ whole genome shotgun (WGS) entry which is preliminary data.</text>
</comment>
<reference evidence="2 3" key="1">
    <citation type="submission" date="2019-03" db="EMBL/GenBank/DDBJ databases">
        <title>Genomic Encyclopedia of Type Strains, Phase IV (KMG-IV): sequencing the most valuable type-strain genomes for metagenomic binning, comparative biology and taxonomic classification.</title>
        <authorList>
            <person name="Goeker M."/>
        </authorList>
    </citation>
    <scope>NUCLEOTIDE SEQUENCE [LARGE SCALE GENOMIC DNA]</scope>
    <source>
        <strain evidence="2 3">DSM 45707</strain>
    </source>
</reference>
<proteinExistence type="predicted"/>
<protein>
    <submittedName>
        <fullName evidence="2">Uncharacterized protein</fullName>
    </submittedName>
</protein>
<dbReference type="AlphaFoldDB" id="A0A4V2UUQ4"/>
<organism evidence="2 3">
    <name type="scientific">Hazenella coriacea</name>
    <dbReference type="NCBI Taxonomy" id="1179467"/>
    <lineage>
        <taxon>Bacteria</taxon>
        <taxon>Bacillati</taxon>
        <taxon>Bacillota</taxon>
        <taxon>Bacilli</taxon>
        <taxon>Bacillales</taxon>
        <taxon>Thermoactinomycetaceae</taxon>
        <taxon>Hazenella</taxon>
    </lineage>
</organism>
<evidence type="ECO:0000256" key="1">
    <source>
        <dbReference type="SAM" id="Phobius"/>
    </source>
</evidence>
<keyword evidence="1" id="KW-0812">Transmembrane</keyword>
<feature type="transmembrane region" description="Helical" evidence="1">
    <location>
        <begin position="5"/>
        <end position="23"/>
    </location>
</feature>
<evidence type="ECO:0000313" key="2">
    <source>
        <dbReference type="EMBL" id="TCS92417.1"/>
    </source>
</evidence>
<gene>
    <name evidence="2" type="ORF">EDD58_11240</name>
</gene>
<feature type="transmembrane region" description="Helical" evidence="1">
    <location>
        <begin position="29"/>
        <end position="45"/>
    </location>
</feature>
<dbReference type="RefSeq" id="WP_165875991.1">
    <property type="nucleotide sequence ID" value="NZ_SMAG01000012.1"/>
</dbReference>
<keyword evidence="1" id="KW-0472">Membrane</keyword>
<keyword evidence="3" id="KW-1185">Reference proteome</keyword>
<accession>A0A4V2UUQ4</accession>
<keyword evidence="1" id="KW-1133">Transmembrane helix</keyword>
<dbReference type="EMBL" id="SMAG01000012">
    <property type="protein sequence ID" value="TCS92417.1"/>
    <property type="molecule type" value="Genomic_DNA"/>
</dbReference>